<dbReference type="OrthoDB" id="4147507at2"/>
<protein>
    <submittedName>
        <fullName evidence="1">Polyketide synthesis cyclase</fullName>
    </submittedName>
</protein>
<dbReference type="GO" id="GO:0030639">
    <property type="term" value="P:polyketide biosynthetic process"/>
    <property type="evidence" value="ECO:0007669"/>
    <property type="project" value="InterPro"/>
</dbReference>
<dbReference type="InterPro" id="IPR011008">
    <property type="entry name" value="Dimeric_a/b-barrel"/>
</dbReference>
<gene>
    <name evidence="1" type="ORF">GA0070623_1190</name>
</gene>
<organism evidence="1 2">
    <name type="scientific">Micromonospora rifamycinica</name>
    <dbReference type="NCBI Taxonomy" id="291594"/>
    <lineage>
        <taxon>Bacteria</taxon>
        <taxon>Bacillati</taxon>
        <taxon>Actinomycetota</taxon>
        <taxon>Actinomycetes</taxon>
        <taxon>Micromonosporales</taxon>
        <taxon>Micromonosporaceae</taxon>
        <taxon>Micromonospora</taxon>
    </lineage>
</organism>
<dbReference type="RefSeq" id="WP_067305737.1">
    <property type="nucleotide sequence ID" value="NZ_LRMV01000035.1"/>
</dbReference>
<dbReference type="InterPro" id="IPR006765">
    <property type="entry name" value="Polyketide_synth_cyclase"/>
</dbReference>
<evidence type="ECO:0000313" key="2">
    <source>
        <dbReference type="Proteomes" id="UP000198226"/>
    </source>
</evidence>
<dbReference type="Pfam" id="PF04673">
    <property type="entry name" value="Cyclase_polyket"/>
    <property type="match status" value="2"/>
</dbReference>
<keyword evidence="2" id="KW-1185">Reference proteome</keyword>
<sequence length="226" mass="25153">MTFRNVIVCRMVPGSEQTVADVFGYYDRTTRPQDLGVVGRTLLSFHGLYIHLIERNADPRVTGQTRGLPAFQQIAEKIGPYVTPYPRDWQNPSDSVAKEFYSWTPARAVEPSAGAGGPSRTVIVARIKPGAEPTVAQIFAESDAGPLPTLMGVTGRWLYSIDDVYLHVLERVGEEFDGAVEEQHDQPAFSKIMDDLSPYISPFDPDTWGSPVDAVATEFYRWRAED</sequence>
<reference evidence="2" key="1">
    <citation type="submission" date="2016-06" db="EMBL/GenBank/DDBJ databases">
        <authorList>
            <person name="Varghese N."/>
            <person name="Submissions Spin"/>
        </authorList>
    </citation>
    <scope>NUCLEOTIDE SEQUENCE [LARGE SCALE GENOMIC DNA]</scope>
    <source>
        <strain evidence="2">DSM 44983</strain>
    </source>
</reference>
<dbReference type="Gene3D" id="3.30.70.1090">
    <property type="entry name" value="Dimeric alpha+beta barrel"/>
    <property type="match status" value="2"/>
</dbReference>
<dbReference type="EMBL" id="LT607752">
    <property type="protein sequence ID" value="SCG44896.1"/>
    <property type="molecule type" value="Genomic_DNA"/>
</dbReference>
<name>A0A109ILU9_9ACTN</name>
<accession>A0A109ILU9</accession>
<dbReference type="SUPFAM" id="SSF54909">
    <property type="entry name" value="Dimeric alpha+beta barrel"/>
    <property type="match status" value="2"/>
</dbReference>
<dbReference type="AlphaFoldDB" id="A0A109ILU9"/>
<dbReference type="Proteomes" id="UP000198226">
    <property type="component" value="Chromosome I"/>
</dbReference>
<evidence type="ECO:0000313" key="1">
    <source>
        <dbReference type="EMBL" id="SCG44896.1"/>
    </source>
</evidence>
<dbReference type="InterPro" id="IPR038474">
    <property type="entry name" value="Polyketide_synth_cyclase_sf"/>
</dbReference>
<proteinExistence type="predicted"/>